<evidence type="ECO:0000313" key="3">
    <source>
        <dbReference type="Proteomes" id="UP000298061"/>
    </source>
</evidence>
<name>A0A4Y9ZZ80_9AGAM</name>
<feature type="compositionally biased region" description="Polar residues" evidence="1">
    <location>
        <begin position="95"/>
        <end position="118"/>
    </location>
</feature>
<proteinExistence type="predicted"/>
<organism evidence="2 3">
    <name type="scientific">Hericium alpestre</name>
    <dbReference type="NCBI Taxonomy" id="135208"/>
    <lineage>
        <taxon>Eukaryota</taxon>
        <taxon>Fungi</taxon>
        <taxon>Dikarya</taxon>
        <taxon>Basidiomycota</taxon>
        <taxon>Agaricomycotina</taxon>
        <taxon>Agaricomycetes</taxon>
        <taxon>Russulales</taxon>
        <taxon>Hericiaceae</taxon>
        <taxon>Hericium</taxon>
    </lineage>
</organism>
<comment type="caution">
    <text evidence="2">The sequence shown here is derived from an EMBL/GenBank/DDBJ whole genome shotgun (WGS) entry which is preliminary data.</text>
</comment>
<dbReference type="Proteomes" id="UP000298061">
    <property type="component" value="Unassembled WGS sequence"/>
</dbReference>
<dbReference type="AlphaFoldDB" id="A0A4Y9ZZ80"/>
<accession>A0A4Y9ZZ80</accession>
<sequence>MTARAARAHTSRGIVSPGLTHDMPPLTDTLPRYNAALFSRNGYYTVPGSAPPADLFEETNKSFLKALNESETAQQEARGMLQRALAAEDTKSHPSNDGSDQDINPLTDQTRGSDSSWPTLDEYGYDEEEWDGPPPLNPEDTDFPQAPPHCLAQQLLNESAWRIRDAILWLKDKVDYPDYDIMKDQIYAGIKAELASGD</sequence>
<protein>
    <submittedName>
        <fullName evidence="2">Uncharacterized protein</fullName>
    </submittedName>
</protein>
<evidence type="ECO:0000313" key="2">
    <source>
        <dbReference type="EMBL" id="TFY79363.1"/>
    </source>
</evidence>
<reference evidence="2 3" key="1">
    <citation type="submission" date="2019-02" db="EMBL/GenBank/DDBJ databases">
        <title>Genome sequencing of the rare red list fungi Hericium alpestre (H. flagellum).</title>
        <authorList>
            <person name="Buettner E."/>
            <person name="Kellner H."/>
        </authorList>
    </citation>
    <scope>NUCLEOTIDE SEQUENCE [LARGE SCALE GENOMIC DNA]</scope>
    <source>
        <strain evidence="2 3">DSM 108284</strain>
    </source>
</reference>
<gene>
    <name evidence="2" type="ORF">EWM64_g4649</name>
</gene>
<dbReference type="EMBL" id="SFCI01000514">
    <property type="protein sequence ID" value="TFY79363.1"/>
    <property type="molecule type" value="Genomic_DNA"/>
</dbReference>
<keyword evidence="3" id="KW-1185">Reference proteome</keyword>
<feature type="region of interest" description="Disordered" evidence="1">
    <location>
        <begin position="71"/>
        <end position="140"/>
    </location>
</feature>
<feature type="region of interest" description="Disordered" evidence="1">
    <location>
        <begin position="1"/>
        <end position="22"/>
    </location>
</feature>
<feature type="compositionally biased region" description="Basic residues" evidence="1">
    <location>
        <begin position="1"/>
        <end position="10"/>
    </location>
</feature>
<evidence type="ECO:0000256" key="1">
    <source>
        <dbReference type="SAM" id="MobiDB-lite"/>
    </source>
</evidence>